<comment type="caution">
    <text evidence="2">The sequence shown here is derived from an EMBL/GenBank/DDBJ whole genome shotgun (WGS) entry which is preliminary data.</text>
</comment>
<organism evidence="2 3">
    <name type="scientific">Arthrobacter livingstonensis</name>
    <dbReference type="NCBI Taxonomy" id="670078"/>
    <lineage>
        <taxon>Bacteria</taxon>
        <taxon>Bacillati</taxon>
        <taxon>Actinomycetota</taxon>
        <taxon>Actinomycetes</taxon>
        <taxon>Micrococcales</taxon>
        <taxon>Micrococcaceae</taxon>
        <taxon>Arthrobacter</taxon>
    </lineage>
</organism>
<sequence length="166" mass="16836">MDTQIAWTVICGLAILVGAAGVIIPVLPGSLLIGASLLVWALVVGQPVGWVVFGVGVLFVAAGMLSSTVLTGRAMKERQIPGRSIIAGLVLGVVGFFVVPVVGLLLGFAVGLFVSELARQKAVKPAVSSSLAALKATGLGMLAEFGFASLAAGTWAAGALMYFLNR</sequence>
<dbReference type="AlphaFoldDB" id="A0A2V5L131"/>
<keyword evidence="1" id="KW-0472">Membrane</keyword>
<keyword evidence="1" id="KW-0812">Transmembrane</keyword>
<evidence type="ECO:0000256" key="1">
    <source>
        <dbReference type="SAM" id="Phobius"/>
    </source>
</evidence>
<feature type="transmembrane region" description="Helical" evidence="1">
    <location>
        <begin position="145"/>
        <end position="164"/>
    </location>
</feature>
<feature type="transmembrane region" description="Helical" evidence="1">
    <location>
        <begin position="48"/>
        <end position="72"/>
    </location>
</feature>
<keyword evidence="1" id="KW-1133">Transmembrane helix</keyword>
<evidence type="ECO:0000313" key="3">
    <source>
        <dbReference type="Proteomes" id="UP000247832"/>
    </source>
</evidence>
<evidence type="ECO:0000313" key="2">
    <source>
        <dbReference type="EMBL" id="PYI64961.1"/>
    </source>
</evidence>
<proteinExistence type="predicted"/>
<accession>A0A2V5L131</accession>
<feature type="transmembrane region" description="Helical" evidence="1">
    <location>
        <begin position="84"/>
        <end position="114"/>
    </location>
</feature>
<dbReference type="EMBL" id="QJVD01000034">
    <property type="protein sequence ID" value="PYI64961.1"/>
    <property type="molecule type" value="Genomic_DNA"/>
</dbReference>
<name>A0A2V5L131_9MICC</name>
<dbReference type="OrthoDB" id="3733714at2"/>
<reference evidence="2 3" key="1">
    <citation type="submission" date="2018-05" db="EMBL/GenBank/DDBJ databases">
        <title>Genetic diversity of glacier-inhabiting Cryobacterium bacteria in China and description of Cryobacterium mengkeensis sp. nov. and Arthrobacter glacialis sp. nov.</title>
        <authorList>
            <person name="Liu Q."/>
            <person name="Xin Y.-H."/>
        </authorList>
    </citation>
    <scope>NUCLEOTIDE SEQUENCE [LARGE SCALE GENOMIC DNA]</scope>
    <source>
        <strain evidence="2 3">LI2</strain>
    </source>
</reference>
<keyword evidence="3" id="KW-1185">Reference proteome</keyword>
<feature type="transmembrane region" description="Helical" evidence="1">
    <location>
        <begin position="12"/>
        <end position="42"/>
    </location>
</feature>
<dbReference type="Pfam" id="PF04306">
    <property type="entry name" value="DUF456"/>
    <property type="match status" value="1"/>
</dbReference>
<dbReference type="InterPro" id="IPR007403">
    <property type="entry name" value="DUF456"/>
</dbReference>
<dbReference type="RefSeq" id="WP_110502800.1">
    <property type="nucleotide sequence ID" value="NZ_QJVD01000034.1"/>
</dbReference>
<dbReference type="Proteomes" id="UP000247832">
    <property type="component" value="Unassembled WGS sequence"/>
</dbReference>
<protein>
    <submittedName>
        <fullName evidence="2">DUF456 domain-containing protein</fullName>
    </submittedName>
</protein>
<gene>
    <name evidence="2" type="ORF">CVV68_20185</name>
</gene>